<name>A0ABV7YC51_9ACTN</name>
<sequence length="60" mass="5566">MGTRGGSIAAGLAALALGLAVLGTGTAFASNEAPCDDSLPGSNCAPSSLPGSDLQPAPPA</sequence>
<feature type="chain" id="PRO_5045455860" evidence="2">
    <location>
        <begin position="30"/>
        <end position="60"/>
    </location>
</feature>
<accession>A0ABV7YC51</accession>
<keyword evidence="2" id="KW-0732">Signal</keyword>
<dbReference type="Proteomes" id="UP001595699">
    <property type="component" value="Unassembled WGS sequence"/>
</dbReference>
<evidence type="ECO:0000313" key="4">
    <source>
        <dbReference type="Proteomes" id="UP001595699"/>
    </source>
</evidence>
<evidence type="ECO:0000313" key="3">
    <source>
        <dbReference type="EMBL" id="MFC3762911.1"/>
    </source>
</evidence>
<organism evidence="3 4">
    <name type="scientific">Tenggerimyces flavus</name>
    <dbReference type="NCBI Taxonomy" id="1708749"/>
    <lineage>
        <taxon>Bacteria</taxon>
        <taxon>Bacillati</taxon>
        <taxon>Actinomycetota</taxon>
        <taxon>Actinomycetes</taxon>
        <taxon>Propionibacteriales</taxon>
        <taxon>Nocardioidaceae</taxon>
        <taxon>Tenggerimyces</taxon>
    </lineage>
</organism>
<feature type="signal peptide" evidence="2">
    <location>
        <begin position="1"/>
        <end position="29"/>
    </location>
</feature>
<evidence type="ECO:0000256" key="1">
    <source>
        <dbReference type="SAM" id="MobiDB-lite"/>
    </source>
</evidence>
<dbReference type="RefSeq" id="WP_205113818.1">
    <property type="nucleotide sequence ID" value="NZ_JAFBCM010000001.1"/>
</dbReference>
<keyword evidence="4" id="KW-1185">Reference proteome</keyword>
<proteinExistence type="predicted"/>
<gene>
    <name evidence="3" type="ORF">ACFOUW_18875</name>
</gene>
<dbReference type="EMBL" id="JBHRZH010000016">
    <property type="protein sequence ID" value="MFC3762911.1"/>
    <property type="molecule type" value="Genomic_DNA"/>
</dbReference>
<evidence type="ECO:0000256" key="2">
    <source>
        <dbReference type="SAM" id="SignalP"/>
    </source>
</evidence>
<feature type="region of interest" description="Disordered" evidence="1">
    <location>
        <begin position="35"/>
        <end position="60"/>
    </location>
</feature>
<protein>
    <submittedName>
        <fullName evidence="3">Uncharacterized protein</fullName>
    </submittedName>
</protein>
<reference evidence="4" key="1">
    <citation type="journal article" date="2019" name="Int. J. Syst. Evol. Microbiol.">
        <title>The Global Catalogue of Microorganisms (GCM) 10K type strain sequencing project: providing services to taxonomists for standard genome sequencing and annotation.</title>
        <authorList>
            <consortium name="The Broad Institute Genomics Platform"/>
            <consortium name="The Broad Institute Genome Sequencing Center for Infectious Disease"/>
            <person name="Wu L."/>
            <person name="Ma J."/>
        </authorList>
    </citation>
    <scope>NUCLEOTIDE SEQUENCE [LARGE SCALE GENOMIC DNA]</scope>
    <source>
        <strain evidence="4">CGMCC 4.7241</strain>
    </source>
</reference>
<comment type="caution">
    <text evidence="3">The sequence shown here is derived from an EMBL/GenBank/DDBJ whole genome shotgun (WGS) entry which is preliminary data.</text>
</comment>
<feature type="compositionally biased region" description="Polar residues" evidence="1">
    <location>
        <begin position="40"/>
        <end position="50"/>
    </location>
</feature>